<proteinExistence type="predicted"/>
<sequence length="109" mass="12210">MDGRSLLCESANKVVINKCTGTDVINKPKIASPTNVLCLLQLWMRRNRLRVQHMDVSVLLSTIISDPIVTTDNRLTLRRRKEVRRSNTCSRIHLDESSSETIGSSSDGS</sequence>
<reference evidence="3" key="1">
    <citation type="submission" date="2017-02" db="UniProtKB">
        <authorList>
            <consortium name="WormBaseParasite"/>
        </authorList>
    </citation>
    <scope>IDENTIFICATION</scope>
</reference>
<organism evidence="3">
    <name type="scientific">Thelazia callipaeda</name>
    <name type="common">Oriental eyeworm</name>
    <name type="synonym">Parasitic nematode</name>
    <dbReference type="NCBI Taxonomy" id="103827"/>
    <lineage>
        <taxon>Eukaryota</taxon>
        <taxon>Metazoa</taxon>
        <taxon>Ecdysozoa</taxon>
        <taxon>Nematoda</taxon>
        <taxon>Chromadorea</taxon>
        <taxon>Rhabditida</taxon>
        <taxon>Spirurina</taxon>
        <taxon>Spiruromorpha</taxon>
        <taxon>Thelazioidea</taxon>
        <taxon>Thelaziidae</taxon>
        <taxon>Thelazia</taxon>
    </lineage>
</organism>
<evidence type="ECO:0000313" key="2">
    <source>
        <dbReference type="Proteomes" id="UP000276776"/>
    </source>
</evidence>
<dbReference type="EMBL" id="UYYF01004321">
    <property type="protein sequence ID" value="VDN02316.1"/>
    <property type="molecule type" value="Genomic_DNA"/>
</dbReference>
<dbReference type="WBParaSite" id="TCLT_0000512301-mRNA-1">
    <property type="protein sequence ID" value="TCLT_0000512301-mRNA-1"/>
    <property type="gene ID" value="TCLT_0000512301"/>
</dbReference>
<dbReference type="Proteomes" id="UP000276776">
    <property type="component" value="Unassembled WGS sequence"/>
</dbReference>
<evidence type="ECO:0000313" key="3">
    <source>
        <dbReference type="WBParaSite" id="TCLT_0000512301-mRNA-1"/>
    </source>
</evidence>
<gene>
    <name evidence="1" type="ORF">TCLT_LOCUS5112</name>
</gene>
<protein>
    <submittedName>
        <fullName evidence="1 3">Uncharacterized protein</fullName>
    </submittedName>
</protein>
<name>A0A0N5CXJ2_THECL</name>
<dbReference type="AlphaFoldDB" id="A0A0N5CXJ2"/>
<accession>A0A0N5CXJ2</accession>
<evidence type="ECO:0000313" key="1">
    <source>
        <dbReference type="EMBL" id="VDN02316.1"/>
    </source>
</evidence>
<keyword evidence="2" id="KW-1185">Reference proteome</keyword>
<reference evidence="1 2" key="2">
    <citation type="submission" date="2018-11" db="EMBL/GenBank/DDBJ databases">
        <authorList>
            <consortium name="Pathogen Informatics"/>
        </authorList>
    </citation>
    <scope>NUCLEOTIDE SEQUENCE [LARGE SCALE GENOMIC DNA]</scope>
</reference>